<gene>
    <name evidence="1" type="ORF">EQG79_14245</name>
</gene>
<proteinExistence type="predicted"/>
<evidence type="ECO:0000313" key="1">
    <source>
        <dbReference type="EMBL" id="RYC69752.1"/>
    </source>
</evidence>
<dbReference type="AlphaFoldDB" id="A0A4Q2ULY5"/>
<comment type="caution">
    <text evidence="1">The sequence shown here is derived from an EMBL/GenBank/DDBJ whole genome shotgun (WGS) entry which is preliminary data.</text>
</comment>
<evidence type="ECO:0000313" key="2">
    <source>
        <dbReference type="Proteomes" id="UP000290407"/>
    </source>
</evidence>
<accession>A0A4Q2ULY5</accession>
<sequence length="97" mass="10818">MAIYQQETTERRHWRIAALLTALCMLIVLGLATSCKKAPPAPPVVTTIYADTARTRLLHRAEESGKAVIIIHERNQKTVADYEKSVSAFDSIRVTLP</sequence>
<dbReference type="RefSeq" id="WP_129602066.1">
    <property type="nucleotide sequence ID" value="NZ_SBLB01000003.1"/>
</dbReference>
<name>A0A4Q2ULY5_9BACT</name>
<dbReference type="Proteomes" id="UP000290407">
    <property type="component" value="Unassembled WGS sequence"/>
</dbReference>
<dbReference type="EMBL" id="SBLB01000003">
    <property type="protein sequence ID" value="RYC69752.1"/>
    <property type="molecule type" value="Genomic_DNA"/>
</dbReference>
<reference evidence="1 2" key="1">
    <citation type="submission" date="2019-01" db="EMBL/GenBank/DDBJ databases">
        <title>Spirosoma flava sp. nov., a propanil-degrading bacterium isolated from herbicide-contaminated soil.</title>
        <authorList>
            <person name="Zhang L."/>
            <person name="Jiang J.-D."/>
        </authorList>
    </citation>
    <scope>NUCLEOTIDE SEQUENCE [LARGE SCALE GENOMIC DNA]</scope>
    <source>
        <strain evidence="1 2">TY50</strain>
    </source>
</reference>
<keyword evidence="2" id="KW-1185">Reference proteome</keyword>
<protein>
    <submittedName>
        <fullName evidence="1">Uncharacterized protein</fullName>
    </submittedName>
</protein>
<organism evidence="1 2">
    <name type="scientific">Spirosoma sordidisoli</name>
    <dbReference type="NCBI Taxonomy" id="2502893"/>
    <lineage>
        <taxon>Bacteria</taxon>
        <taxon>Pseudomonadati</taxon>
        <taxon>Bacteroidota</taxon>
        <taxon>Cytophagia</taxon>
        <taxon>Cytophagales</taxon>
        <taxon>Cytophagaceae</taxon>
        <taxon>Spirosoma</taxon>
    </lineage>
</organism>